<proteinExistence type="predicted"/>
<accession>A0ABN9ZM78</accession>
<organism evidence="1 2">
    <name type="scientific">Pipistrellus nathusii</name>
    <name type="common">Nathusius' pipistrelle</name>
    <dbReference type="NCBI Taxonomy" id="59473"/>
    <lineage>
        <taxon>Eukaryota</taxon>
        <taxon>Metazoa</taxon>
        <taxon>Chordata</taxon>
        <taxon>Craniata</taxon>
        <taxon>Vertebrata</taxon>
        <taxon>Euteleostomi</taxon>
        <taxon>Mammalia</taxon>
        <taxon>Eutheria</taxon>
        <taxon>Laurasiatheria</taxon>
        <taxon>Chiroptera</taxon>
        <taxon>Yangochiroptera</taxon>
        <taxon>Vespertilionidae</taxon>
        <taxon>Pipistrellus</taxon>
    </lineage>
</organism>
<keyword evidence="2" id="KW-1185">Reference proteome</keyword>
<sequence length="120" mass="13588">MKSNSLKTLIGNRLGNFYTQIDFGTPDGCLVSPLFPSQKLVHSLHRKVCSTNSGKDALALILSELFQFAPYARDMVIVKCKNKQTKYTHRKTPKCKNEERMQVSSFTVSFVFWGLCLNHG</sequence>
<gene>
    <name evidence="1" type="ORF">MPIPNATIZW_LOCUS7019</name>
</gene>
<dbReference type="EMBL" id="OY882874">
    <property type="protein sequence ID" value="CAK6438713.1"/>
    <property type="molecule type" value="Genomic_DNA"/>
</dbReference>
<evidence type="ECO:0000313" key="2">
    <source>
        <dbReference type="Proteomes" id="UP001314169"/>
    </source>
</evidence>
<dbReference type="Proteomes" id="UP001314169">
    <property type="component" value="Chromosome 17"/>
</dbReference>
<reference evidence="1" key="1">
    <citation type="submission" date="2023-12" db="EMBL/GenBank/DDBJ databases">
        <authorList>
            <person name="Brown T."/>
        </authorList>
    </citation>
    <scope>NUCLEOTIDE SEQUENCE</scope>
</reference>
<evidence type="ECO:0000313" key="1">
    <source>
        <dbReference type="EMBL" id="CAK6438713.1"/>
    </source>
</evidence>
<name>A0ABN9ZM78_PIPNA</name>
<protein>
    <submittedName>
        <fullName evidence="1">Uncharacterized protein</fullName>
    </submittedName>
</protein>